<accession>A0A7C8MHJ5</accession>
<dbReference type="SUPFAM" id="SSF55729">
    <property type="entry name" value="Acyl-CoA N-acyltransferases (Nat)"/>
    <property type="match status" value="1"/>
</dbReference>
<evidence type="ECO:0000313" key="2">
    <source>
        <dbReference type="EMBL" id="KAF2962650.1"/>
    </source>
</evidence>
<dbReference type="Proteomes" id="UP000481858">
    <property type="component" value="Unassembled WGS sequence"/>
</dbReference>
<proteinExistence type="predicted"/>
<sequence>MSPNGSKSGPTRQLERSRSSWEYTFVHLLRILAPTQFRMFAAKIREPDSEGRRPIVGIGLIHCADDVAVIKHVAVIPGHTGQGLEYELVHYAARIALHNKYLRAIAVVDKGTRAAFRRAGFRDIGRVKKYVLRPEFLATAHQAV</sequence>
<dbReference type="InterPro" id="IPR016181">
    <property type="entry name" value="Acyl_CoA_acyltransferase"/>
</dbReference>
<reference evidence="2 3" key="1">
    <citation type="submission" date="2019-12" db="EMBL/GenBank/DDBJ databases">
        <title>Draft genome sequence of the ascomycete Xylaria multiplex DSM 110363.</title>
        <authorList>
            <person name="Buettner E."/>
            <person name="Kellner H."/>
        </authorList>
    </citation>
    <scope>NUCLEOTIDE SEQUENCE [LARGE SCALE GENOMIC DNA]</scope>
    <source>
        <strain evidence="2 3">DSM 110363</strain>
    </source>
</reference>
<feature type="domain" description="N-acetyltransferase" evidence="1">
    <location>
        <begin position="55"/>
        <end position="144"/>
    </location>
</feature>
<protein>
    <recommendedName>
        <fullName evidence="1">N-acetyltransferase domain-containing protein</fullName>
    </recommendedName>
</protein>
<comment type="caution">
    <text evidence="2">The sequence shown here is derived from an EMBL/GenBank/DDBJ whole genome shotgun (WGS) entry which is preliminary data.</text>
</comment>
<name>A0A7C8MHJ5_9PEZI</name>
<dbReference type="InParanoid" id="A0A7C8MHJ5"/>
<evidence type="ECO:0000313" key="3">
    <source>
        <dbReference type="Proteomes" id="UP000481858"/>
    </source>
</evidence>
<dbReference type="OrthoDB" id="4759159at2759"/>
<gene>
    <name evidence="2" type="ORF">GQX73_g10921</name>
</gene>
<dbReference type="Pfam" id="PF00583">
    <property type="entry name" value="Acetyltransf_1"/>
    <property type="match status" value="1"/>
</dbReference>
<dbReference type="Gene3D" id="3.40.630.30">
    <property type="match status" value="1"/>
</dbReference>
<dbReference type="EMBL" id="WUBL01000313">
    <property type="protein sequence ID" value="KAF2962650.1"/>
    <property type="molecule type" value="Genomic_DNA"/>
</dbReference>
<dbReference type="AlphaFoldDB" id="A0A7C8MHJ5"/>
<dbReference type="PROSITE" id="PS51186">
    <property type="entry name" value="GNAT"/>
    <property type="match status" value="1"/>
</dbReference>
<evidence type="ECO:0000259" key="1">
    <source>
        <dbReference type="PROSITE" id="PS51186"/>
    </source>
</evidence>
<dbReference type="InterPro" id="IPR000182">
    <property type="entry name" value="GNAT_dom"/>
</dbReference>
<keyword evidence="3" id="KW-1185">Reference proteome</keyword>
<organism evidence="2 3">
    <name type="scientific">Xylaria multiplex</name>
    <dbReference type="NCBI Taxonomy" id="323545"/>
    <lineage>
        <taxon>Eukaryota</taxon>
        <taxon>Fungi</taxon>
        <taxon>Dikarya</taxon>
        <taxon>Ascomycota</taxon>
        <taxon>Pezizomycotina</taxon>
        <taxon>Sordariomycetes</taxon>
        <taxon>Xylariomycetidae</taxon>
        <taxon>Xylariales</taxon>
        <taxon>Xylariaceae</taxon>
        <taxon>Xylaria</taxon>
    </lineage>
</organism>
<dbReference type="GO" id="GO:0016747">
    <property type="term" value="F:acyltransferase activity, transferring groups other than amino-acyl groups"/>
    <property type="evidence" value="ECO:0007669"/>
    <property type="project" value="InterPro"/>
</dbReference>